<evidence type="ECO:0000259" key="2">
    <source>
        <dbReference type="Pfam" id="PF10708"/>
    </source>
</evidence>
<organism evidence="3 4">
    <name type="scientific">Mycolicibacter senuensis</name>
    <dbReference type="NCBI Taxonomy" id="386913"/>
    <lineage>
        <taxon>Bacteria</taxon>
        <taxon>Bacillati</taxon>
        <taxon>Actinomycetota</taxon>
        <taxon>Actinomycetes</taxon>
        <taxon>Mycobacteriales</taxon>
        <taxon>Mycobacteriaceae</taxon>
        <taxon>Mycolicibacter</taxon>
    </lineage>
</organism>
<evidence type="ECO:0000256" key="1">
    <source>
        <dbReference type="SAM" id="Phobius"/>
    </source>
</evidence>
<dbReference type="RefSeq" id="WP_085084573.1">
    <property type="nucleotide sequence ID" value="NZ_BLKV01000001.1"/>
</dbReference>
<evidence type="ECO:0000313" key="3">
    <source>
        <dbReference type="EMBL" id="GFG69446.1"/>
    </source>
</evidence>
<comment type="caution">
    <text evidence="3">The sequence shown here is derived from an EMBL/GenBank/DDBJ whole genome shotgun (WGS) entry which is preliminary data.</text>
</comment>
<feature type="transmembrane region" description="Helical" evidence="1">
    <location>
        <begin position="6"/>
        <end position="30"/>
    </location>
</feature>
<dbReference type="Proteomes" id="UP000465263">
    <property type="component" value="Unassembled WGS sequence"/>
</dbReference>
<keyword evidence="1" id="KW-0472">Membrane</keyword>
<sequence length="77" mass="8366">MTAFNAGILMADIVFLAVVIGVVAAIVFLVKAKSKPASQPPVPPNWYPDPVDPELLRYFDGQSWTGATRPRRALPES</sequence>
<protein>
    <recommendedName>
        <fullName evidence="2">DUF2510 domain-containing protein</fullName>
    </recommendedName>
</protein>
<name>A0A7I9XJ24_9MYCO</name>
<dbReference type="EMBL" id="BLKV01000001">
    <property type="protein sequence ID" value="GFG69446.1"/>
    <property type="molecule type" value="Genomic_DNA"/>
</dbReference>
<dbReference type="AlphaFoldDB" id="A0A7I9XJ24"/>
<keyword evidence="1" id="KW-0812">Transmembrane</keyword>
<keyword evidence="4" id="KW-1185">Reference proteome</keyword>
<keyword evidence="1" id="KW-1133">Transmembrane helix</keyword>
<proteinExistence type="predicted"/>
<gene>
    <name evidence="3" type="ORF">MSEN_11660</name>
</gene>
<dbReference type="InterPro" id="IPR018929">
    <property type="entry name" value="DUF2510"/>
</dbReference>
<accession>A0A7I9XJ24</accession>
<dbReference type="Pfam" id="PF10708">
    <property type="entry name" value="DUF2510"/>
    <property type="match status" value="1"/>
</dbReference>
<reference evidence="3 4" key="1">
    <citation type="journal article" date="2019" name="Emerg. Microbes Infect.">
        <title>Comprehensive subspecies identification of 175 nontuberculous mycobacteria species based on 7547 genomic profiles.</title>
        <authorList>
            <person name="Matsumoto Y."/>
            <person name="Kinjo T."/>
            <person name="Motooka D."/>
            <person name="Nabeya D."/>
            <person name="Jung N."/>
            <person name="Uechi K."/>
            <person name="Horii T."/>
            <person name="Iida T."/>
            <person name="Fujita J."/>
            <person name="Nakamura S."/>
        </authorList>
    </citation>
    <scope>NUCLEOTIDE SEQUENCE [LARGE SCALE GENOMIC DNA]</scope>
    <source>
        <strain evidence="3 4">JCM 16017</strain>
    </source>
</reference>
<feature type="domain" description="DUF2510" evidence="2">
    <location>
        <begin position="44"/>
        <end position="73"/>
    </location>
</feature>
<evidence type="ECO:0000313" key="4">
    <source>
        <dbReference type="Proteomes" id="UP000465263"/>
    </source>
</evidence>